<dbReference type="GO" id="GO:0046872">
    <property type="term" value="F:metal ion binding"/>
    <property type="evidence" value="ECO:0007669"/>
    <property type="project" value="UniProtKB-KW"/>
</dbReference>
<reference evidence="7 8" key="1">
    <citation type="submission" date="2016-12" db="EMBL/GenBank/DDBJ databases">
        <title>The genomes of Aspergillus section Nigri reveals drivers in fungal speciation.</title>
        <authorList>
            <consortium name="DOE Joint Genome Institute"/>
            <person name="Vesth T.C."/>
            <person name="Nybo J."/>
            <person name="Theobald S."/>
            <person name="Brandl J."/>
            <person name="Frisvad J.C."/>
            <person name="Nielsen K.F."/>
            <person name="Lyhne E.K."/>
            <person name="Kogle M.E."/>
            <person name="Kuo A."/>
            <person name="Riley R."/>
            <person name="Clum A."/>
            <person name="Nolan M."/>
            <person name="Lipzen A."/>
            <person name="Salamov A."/>
            <person name="Henrissat B."/>
            <person name="Wiebenga A."/>
            <person name="De Vries R.P."/>
            <person name="Grigoriev I.V."/>
            <person name="Mortensen U.H."/>
            <person name="Andersen M.R."/>
            <person name="Baker S.E."/>
        </authorList>
    </citation>
    <scope>NUCLEOTIDE SEQUENCE [LARGE SCALE GENOMIC DNA]</scope>
    <source>
        <strain evidence="7 8">CBS 117.55</strain>
    </source>
</reference>
<dbReference type="GO" id="GO:0003677">
    <property type="term" value="F:DNA binding"/>
    <property type="evidence" value="ECO:0007669"/>
    <property type="project" value="UniProtKB-KW"/>
</dbReference>
<sequence length="477" mass="54795">MVHGTRWVMTSDERRCFSYFEISMVPTLVGPFNSSLWQKLVLQMSYAEPAVHHAVIGLSAVQQGVETRKLPLFAMARKCDWTRFALEQLGRSFALLRSRSTSQDPQLPSITLVCCLLFITFELLQGQYDTAFMHLKSGLDIINRLKAHRQLVPRDCRQSIVEQSLVASFAHMDNQVAYFQRKEPTLHLDDDLEDYLPLEDPKMVFCSLGDIRRTFEPLLNAGTRFMIQSGMNTDPHHTNNLLQKKQRLLSQLHRFSRLFELFRRESYQHLSSKEQLGADIVLLRQRTLLLNLDTCVRPWNDRPVDNYASDHEDIVTMAEGIICRTSVRPSLSIDVGIVLPLCLVVLSCRDPVVRRRAVDALRSWPHHEGPWDSSLCAQIAMETTKIEIHIATRKIGSKKPIPRGPSPLPRNDCVMISPDRRLGYIPYTVGDVQEFWWFSLEDEDLNSSNGLVSSYDVTNWTPFMASRFSYIQPRDTS</sequence>
<evidence type="ECO:0000313" key="7">
    <source>
        <dbReference type="EMBL" id="PWY68488.1"/>
    </source>
</evidence>
<evidence type="ECO:0000256" key="6">
    <source>
        <dbReference type="ARBA" id="ARBA00023242"/>
    </source>
</evidence>
<organism evidence="7 8">
    <name type="scientific">Aspergillus heteromorphus CBS 117.55</name>
    <dbReference type="NCBI Taxonomy" id="1448321"/>
    <lineage>
        <taxon>Eukaryota</taxon>
        <taxon>Fungi</taxon>
        <taxon>Dikarya</taxon>
        <taxon>Ascomycota</taxon>
        <taxon>Pezizomycotina</taxon>
        <taxon>Eurotiomycetes</taxon>
        <taxon>Eurotiomycetidae</taxon>
        <taxon>Eurotiales</taxon>
        <taxon>Aspergillaceae</taxon>
        <taxon>Aspergillus</taxon>
        <taxon>Aspergillus subgen. Circumdati</taxon>
    </lineage>
</organism>
<protein>
    <recommendedName>
        <fullName evidence="9">C6 zinc finger domain protein</fullName>
    </recommendedName>
</protein>
<evidence type="ECO:0000256" key="4">
    <source>
        <dbReference type="ARBA" id="ARBA00023125"/>
    </source>
</evidence>
<accession>A0A317V616</accession>
<dbReference type="GeneID" id="37066498"/>
<dbReference type="InterPro" id="IPR052360">
    <property type="entry name" value="Transcr_Regulatory_Proteins"/>
</dbReference>
<proteinExistence type="predicted"/>
<evidence type="ECO:0008006" key="9">
    <source>
        <dbReference type="Google" id="ProtNLM"/>
    </source>
</evidence>
<dbReference type="VEuPathDB" id="FungiDB:BO70DRAFT_366151"/>
<keyword evidence="1" id="KW-0479">Metal-binding</keyword>
<keyword evidence="6" id="KW-0539">Nucleus</keyword>
<dbReference type="EMBL" id="MSFL01000036">
    <property type="protein sequence ID" value="PWY68488.1"/>
    <property type="molecule type" value="Genomic_DNA"/>
</dbReference>
<keyword evidence="5" id="KW-0804">Transcription</keyword>
<comment type="caution">
    <text evidence="7">The sequence shown here is derived from an EMBL/GenBank/DDBJ whole genome shotgun (WGS) entry which is preliminary data.</text>
</comment>
<dbReference type="Proteomes" id="UP000247233">
    <property type="component" value="Unassembled WGS sequence"/>
</dbReference>
<evidence type="ECO:0000256" key="1">
    <source>
        <dbReference type="ARBA" id="ARBA00022723"/>
    </source>
</evidence>
<evidence type="ECO:0000256" key="5">
    <source>
        <dbReference type="ARBA" id="ARBA00023163"/>
    </source>
</evidence>
<dbReference type="OrthoDB" id="2593732at2759"/>
<dbReference type="RefSeq" id="XP_025395297.1">
    <property type="nucleotide sequence ID" value="XM_025544261.1"/>
</dbReference>
<evidence type="ECO:0000256" key="2">
    <source>
        <dbReference type="ARBA" id="ARBA00022833"/>
    </source>
</evidence>
<keyword evidence="2" id="KW-0862">Zinc</keyword>
<evidence type="ECO:0000256" key="3">
    <source>
        <dbReference type="ARBA" id="ARBA00023015"/>
    </source>
</evidence>
<evidence type="ECO:0000313" key="8">
    <source>
        <dbReference type="Proteomes" id="UP000247233"/>
    </source>
</evidence>
<dbReference type="AlphaFoldDB" id="A0A317V616"/>
<gene>
    <name evidence="7" type="ORF">BO70DRAFT_366151</name>
</gene>
<dbReference type="PANTHER" id="PTHR36206">
    <property type="entry name" value="ASPERCRYPTIN BIOSYNTHESIS CLUSTER-SPECIFIC TRANSCRIPTION REGULATOR ATNN-RELATED"/>
    <property type="match status" value="1"/>
</dbReference>
<dbReference type="InterPro" id="IPR021858">
    <property type="entry name" value="Fun_TF"/>
</dbReference>
<keyword evidence="8" id="KW-1185">Reference proteome</keyword>
<dbReference type="STRING" id="1448321.A0A317V616"/>
<dbReference type="PANTHER" id="PTHR36206:SF16">
    <property type="entry name" value="TRANSCRIPTION FACTOR DOMAIN-CONTAINING PROTEIN-RELATED"/>
    <property type="match status" value="1"/>
</dbReference>
<keyword evidence="4" id="KW-0238">DNA-binding</keyword>
<name>A0A317V616_9EURO</name>
<keyword evidence="3" id="KW-0805">Transcription regulation</keyword>
<dbReference type="Pfam" id="PF11951">
    <property type="entry name" value="Fungal_trans_2"/>
    <property type="match status" value="1"/>
</dbReference>